<accession>A0A0E9P8N0</accession>
<evidence type="ECO:0000313" key="1">
    <source>
        <dbReference type="EMBL" id="JAH00420.1"/>
    </source>
</evidence>
<dbReference type="EMBL" id="GBXM01108157">
    <property type="protein sequence ID" value="JAH00420.1"/>
    <property type="molecule type" value="Transcribed_RNA"/>
</dbReference>
<reference evidence="1" key="1">
    <citation type="submission" date="2014-11" db="EMBL/GenBank/DDBJ databases">
        <authorList>
            <person name="Amaro Gonzalez C."/>
        </authorList>
    </citation>
    <scope>NUCLEOTIDE SEQUENCE</scope>
</reference>
<reference evidence="1" key="2">
    <citation type="journal article" date="2015" name="Fish Shellfish Immunol.">
        <title>Early steps in the European eel (Anguilla anguilla)-Vibrio vulnificus interaction in the gills: Role of the RtxA13 toxin.</title>
        <authorList>
            <person name="Callol A."/>
            <person name="Pajuelo D."/>
            <person name="Ebbesson L."/>
            <person name="Teles M."/>
            <person name="MacKenzie S."/>
            <person name="Amaro C."/>
        </authorList>
    </citation>
    <scope>NUCLEOTIDE SEQUENCE</scope>
</reference>
<organism evidence="1">
    <name type="scientific">Anguilla anguilla</name>
    <name type="common">European freshwater eel</name>
    <name type="synonym">Muraena anguilla</name>
    <dbReference type="NCBI Taxonomy" id="7936"/>
    <lineage>
        <taxon>Eukaryota</taxon>
        <taxon>Metazoa</taxon>
        <taxon>Chordata</taxon>
        <taxon>Craniata</taxon>
        <taxon>Vertebrata</taxon>
        <taxon>Euteleostomi</taxon>
        <taxon>Actinopterygii</taxon>
        <taxon>Neopterygii</taxon>
        <taxon>Teleostei</taxon>
        <taxon>Anguilliformes</taxon>
        <taxon>Anguillidae</taxon>
        <taxon>Anguilla</taxon>
    </lineage>
</organism>
<name>A0A0E9P8N0_ANGAN</name>
<sequence>MNIGDLCVFEFKKAVEQKSGNQPMS</sequence>
<proteinExistence type="predicted"/>
<protein>
    <submittedName>
        <fullName evidence="1">Uncharacterized protein</fullName>
    </submittedName>
</protein>
<dbReference type="AlphaFoldDB" id="A0A0E9P8N0"/>